<reference evidence="6 7" key="1">
    <citation type="journal article" date="2004" name="Syst. Appl. Microbiol.">
        <title>Cryptoendolithic actinomycetes from antarctic sandstone rock samples: Micromonospora endolithica sp. nov. and two isolates related to Micromonospora coerulea Jensen 1932.</title>
        <authorList>
            <person name="Hirsch P."/>
            <person name="Mevs U."/>
            <person name="Kroppenstedt R.M."/>
            <person name="Schumann P."/>
            <person name="Stackebrandt E."/>
        </authorList>
    </citation>
    <scope>NUCLEOTIDE SEQUENCE [LARGE SCALE GENOMIC DNA]</scope>
    <source>
        <strain evidence="6 7">JCM 12677</strain>
    </source>
</reference>
<dbReference type="Pfam" id="PF22953">
    <property type="entry name" value="SpnB_Rossmann"/>
    <property type="match status" value="1"/>
</dbReference>
<dbReference type="InterPro" id="IPR006162">
    <property type="entry name" value="Ppantetheine_attach_site"/>
</dbReference>
<dbReference type="AlphaFoldDB" id="A0A3A9YMF4"/>
<dbReference type="CDD" id="cd08956">
    <property type="entry name" value="KR_3_FAS_SDR_x"/>
    <property type="match status" value="1"/>
</dbReference>
<dbReference type="SMART" id="SM01294">
    <property type="entry name" value="PKS_PP_betabranch"/>
    <property type="match status" value="1"/>
</dbReference>
<dbReference type="EMBL" id="RBAK01000031">
    <property type="protein sequence ID" value="RKN37435.1"/>
    <property type="molecule type" value="Genomic_DNA"/>
</dbReference>
<dbReference type="SUPFAM" id="SSF51735">
    <property type="entry name" value="NAD(P)-binding Rossmann-fold domains"/>
    <property type="match status" value="2"/>
</dbReference>
<evidence type="ECO:0000259" key="5">
    <source>
        <dbReference type="PROSITE" id="PS50075"/>
    </source>
</evidence>
<dbReference type="GO" id="GO:0006633">
    <property type="term" value="P:fatty acid biosynthetic process"/>
    <property type="evidence" value="ECO:0007669"/>
    <property type="project" value="TreeGrafter"/>
</dbReference>
<feature type="domain" description="Carrier" evidence="5">
    <location>
        <begin position="764"/>
        <end position="839"/>
    </location>
</feature>
<dbReference type="Proteomes" id="UP000281726">
    <property type="component" value="Unassembled WGS sequence"/>
</dbReference>
<dbReference type="InterPro" id="IPR036291">
    <property type="entry name" value="NAD(P)-bd_dom_sf"/>
</dbReference>
<protein>
    <submittedName>
        <fullName evidence="6">SDR family NAD(P)-dependent oxidoreductase</fullName>
    </submittedName>
</protein>
<evidence type="ECO:0000256" key="1">
    <source>
        <dbReference type="ARBA" id="ARBA00022450"/>
    </source>
</evidence>
<keyword evidence="2" id="KW-0597">Phosphoprotein</keyword>
<dbReference type="FunFam" id="1.10.1200.10:FF:000007">
    <property type="entry name" value="Probable polyketide synthase pks17"/>
    <property type="match status" value="1"/>
</dbReference>
<dbReference type="InterPro" id="IPR020806">
    <property type="entry name" value="PKS_PP-bd"/>
</dbReference>
<name>A0A3A9YMF4_9ACTN</name>
<dbReference type="Gene3D" id="3.10.129.110">
    <property type="entry name" value="Polyketide synthase dehydratase"/>
    <property type="match status" value="1"/>
</dbReference>
<accession>A0A3A9YMF4</accession>
<dbReference type="Gene3D" id="1.10.1200.10">
    <property type="entry name" value="ACP-like"/>
    <property type="match status" value="1"/>
</dbReference>
<organism evidence="6 7">
    <name type="scientific">Micromonospora endolithica</name>
    <dbReference type="NCBI Taxonomy" id="230091"/>
    <lineage>
        <taxon>Bacteria</taxon>
        <taxon>Bacillati</taxon>
        <taxon>Actinomycetota</taxon>
        <taxon>Actinomycetes</taxon>
        <taxon>Micromonosporales</taxon>
        <taxon>Micromonosporaceae</taxon>
        <taxon>Micromonospora</taxon>
    </lineage>
</organism>
<dbReference type="InterPro" id="IPR020807">
    <property type="entry name" value="PKS_DH"/>
</dbReference>
<evidence type="ECO:0000313" key="6">
    <source>
        <dbReference type="EMBL" id="RKN37435.1"/>
    </source>
</evidence>
<dbReference type="InterPro" id="IPR057326">
    <property type="entry name" value="KR_dom"/>
</dbReference>
<dbReference type="InterPro" id="IPR050091">
    <property type="entry name" value="PKS_NRPS_Biosynth_Enz"/>
</dbReference>
<dbReference type="SMART" id="SM00823">
    <property type="entry name" value="PKS_PP"/>
    <property type="match status" value="1"/>
</dbReference>
<feature type="non-terminal residue" evidence="6">
    <location>
        <position position="1"/>
    </location>
</feature>
<feature type="region of interest" description="Disordered" evidence="4">
    <location>
        <begin position="1"/>
        <end position="22"/>
    </location>
</feature>
<dbReference type="PANTHER" id="PTHR43775">
    <property type="entry name" value="FATTY ACID SYNTHASE"/>
    <property type="match status" value="1"/>
</dbReference>
<comment type="caution">
    <text evidence="6">The sequence shown here is derived from an EMBL/GenBank/DDBJ whole genome shotgun (WGS) entry which is preliminary data.</text>
</comment>
<evidence type="ECO:0000256" key="2">
    <source>
        <dbReference type="ARBA" id="ARBA00022553"/>
    </source>
</evidence>
<dbReference type="RefSeq" id="WP_120733488.1">
    <property type="nucleotide sequence ID" value="NZ_RBAK01000031.1"/>
</dbReference>
<dbReference type="PROSITE" id="PS50075">
    <property type="entry name" value="CARRIER"/>
    <property type="match status" value="1"/>
</dbReference>
<dbReference type="InterPro" id="IPR055123">
    <property type="entry name" value="SpnB-like_Rossmann"/>
</dbReference>
<evidence type="ECO:0000313" key="7">
    <source>
        <dbReference type="Proteomes" id="UP000281726"/>
    </source>
</evidence>
<dbReference type="Pfam" id="PF08659">
    <property type="entry name" value="KR"/>
    <property type="match status" value="1"/>
</dbReference>
<dbReference type="InterPro" id="IPR013968">
    <property type="entry name" value="PKS_KR"/>
</dbReference>
<dbReference type="Pfam" id="PF00550">
    <property type="entry name" value="PP-binding"/>
    <property type="match status" value="1"/>
</dbReference>
<gene>
    <name evidence="6" type="ORF">D7223_32300</name>
</gene>
<sequence length="916" mass="95668">DHDLSQALAHAHTHGLPTTWRPSTAEIEPLPAYPFHHQPYWLAAPPAAASGAPDTTHPVLTRHAVLPHDAHVLTGQLDGTAHPESALVDLAVFAAQTVGAAEVATLTITAPLPAGPAQLQVWAGAPDGDGTREFTIRSQPDRDAEWTAHAAGRLAAFGTATTADATAARPASAGPVDVSALGDPTIRAAWRHDTDVYGEIVPAGSTGGVLLDPELLDAALRLAALTADPADPADLVPVEWRGVRGRIDAAGVVQVHARAHPAGTVALTLTRAEGDRLTADAVTLRRTPREWRQAAAPVPLFHVAWPEIPAARDATPATARIIGPDPLGLAAALRSAGWADGDAVGFVSAGAGADDDTAVPAAARALTGRVMTAVQGWLAEDRPTGDRLVVVTRGAVRPDRDDTPADVAAAPVWGLIRTAQVEYPDRLVLLDLDENPLSARTVAAALAAGEPQLAVRGGRLLVPRLAPVDRSRLTRPAELGGMLDPDGTVLITGATGGLGRRLAAHLVTEHGARHLRLVSRRGPGTPGATGLAAGLQELGATVTISACDVTNRNAVAAMLAEIPGDHPLTAVFHAAATTDGGLITSLDPQRLDTVLRTKVDAAWHLHELTAPLELRSFVLFSSLSGVLGNPGQANYAAGNAFLDAVALHRHTTGLPATALAWGLWEDEAGLSEQLSQSDRVRMTESGVSPLRSGRALEMLDLTVRQGLPAVAPTELDRRRLQEHAAAGSLPTLLRGLVRAPATRAAAATSWTGRFAELAEADRRTAVFGLVRSHVAAVLGHTSADDVDPERAFKDLGFESVTVVELRNRLSSATGLRLPPTVVFDHPTVEELSDALLTRLAPPPDQPSVLAELERLELALQDAAALNGDRAAVEARLRTLLRRVEGPPAGNGTPADDLATASDELLFEVLDKELDAP</sequence>
<keyword evidence="7" id="KW-1185">Reference proteome</keyword>
<keyword evidence="3" id="KW-0808">Transferase</keyword>
<evidence type="ECO:0000256" key="3">
    <source>
        <dbReference type="ARBA" id="ARBA00022679"/>
    </source>
</evidence>
<dbReference type="SMART" id="SM00826">
    <property type="entry name" value="PKS_DH"/>
    <property type="match status" value="1"/>
</dbReference>
<dbReference type="SMART" id="SM00822">
    <property type="entry name" value="PKS_KR"/>
    <property type="match status" value="1"/>
</dbReference>
<dbReference type="GO" id="GO:0031177">
    <property type="term" value="F:phosphopantetheine binding"/>
    <property type="evidence" value="ECO:0007669"/>
    <property type="project" value="InterPro"/>
</dbReference>
<dbReference type="InterPro" id="IPR036736">
    <property type="entry name" value="ACP-like_sf"/>
</dbReference>
<dbReference type="Gene3D" id="3.40.50.720">
    <property type="entry name" value="NAD(P)-binding Rossmann-like Domain"/>
    <property type="match status" value="1"/>
</dbReference>
<dbReference type="SUPFAM" id="SSF47336">
    <property type="entry name" value="ACP-like"/>
    <property type="match status" value="1"/>
</dbReference>
<keyword evidence="1" id="KW-0596">Phosphopantetheine</keyword>
<dbReference type="InterPro" id="IPR042104">
    <property type="entry name" value="PKS_dehydratase_sf"/>
</dbReference>
<dbReference type="PROSITE" id="PS00012">
    <property type="entry name" value="PHOSPHOPANTETHEINE"/>
    <property type="match status" value="1"/>
</dbReference>
<evidence type="ECO:0000256" key="4">
    <source>
        <dbReference type="SAM" id="MobiDB-lite"/>
    </source>
</evidence>
<dbReference type="GO" id="GO:0004312">
    <property type="term" value="F:fatty acid synthase activity"/>
    <property type="evidence" value="ECO:0007669"/>
    <property type="project" value="TreeGrafter"/>
</dbReference>
<dbReference type="InterPro" id="IPR009081">
    <property type="entry name" value="PP-bd_ACP"/>
</dbReference>
<dbReference type="PANTHER" id="PTHR43775:SF51">
    <property type="entry name" value="INACTIVE PHENOLPHTHIOCEROL SYNTHESIS POLYKETIDE SYNTHASE TYPE I PKS1-RELATED"/>
    <property type="match status" value="1"/>
</dbReference>
<proteinExistence type="predicted"/>